<reference evidence="1" key="1">
    <citation type="journal article" date="2015" name="Nature">
        <title>Complex archaea that bridge the gap between prokaryotes and eukaryotes.</title>
        <authorList>
            <person name="Spang A."/>
            <person name="Saw J.H."/>
            <person name="Jorgensen S.L."/>
            <person name="Zaremba-Niedzwiedzka K."/>
            <person name="Martijn J."/>
            <person name="Lind A.E."/>
            <person name="van Eijk R."/>
            <person name="Schleper C."/>
            <person name="Guy L."/>
            <person name="Ettema T.J."/>
        </authorList>
    </citation>
    <scope>NUCLEOTIDE SEQUENCE</scope>
</reference>
<comment type="caution">
    <text evidence="1">The sequence shown here is derived from an EMBL/GenBank/DDBJ whole genome shotgun (WGS) entry which is preliminary data.</text>
</comment>
<protein>
    <submittedName>
        <fullName evidence="1">Uncharacterized protein</fullName>
    </submittedName>
</protein>
<organism evidence="1">
    <name type="scientific">marine sediment metagenome</name>
    <dbReference type="NCBI Taxonomy" id="412755"/>
    <lineage>
        <taxon>unclassified sequences</taxon>
        <taxon>metagenomes</taxon>
        <taxon>ecological metagenomes</taxon>
    </lineage>
</organism>
<dbReference type="EMBL" id="LAZR01009712">
    <property type="protein sequence ID" value="KKM71006.1"/>
    <property type="molecule type" value="Genomic_DNA"/>
</dbReference>
<name>A0A0F9K8N3_9ZZZZ</name>
<evidence type="ECO:0000313" key="1">
    <source>
        <dbReference type="EMBL" id="KKM71006.1"/>
    </source>
</evidence>
<gene>
    <name evidence="1" type="ORF">LCGC14_1434990</name>
</gene>
<accession>A0A0F9K8N3</accession>
<dbReference type="AlphaFoldDB" id="A0A0F9K8N3"/>
<sequence length="118" mass="12577">MLVDLTLEQYALALNYNTVTDTAASSGVAGFRKIGLSRGLDVPQRALLVRGIGASPYGSGWNVQYEVPIAVQVSEPEVVFVKGEPAGLALEFMALEDSSAGDLSERFGRLVAMDEDQV</sequence>
<proteinExistence type="predicted"/>